<feature type="compositionally biased region" description="Polar residues" evidence="1">
    <location>
        <begin position="1"/>
        <end position="11"/>
    </location>
</feature>
<feature type="compositionally biased region" description="Basic residues" evidence="1">
    <location>
        <begin position="97"/>
        <end position="109"/>
    </location>
</feature>
<feature type="compositionally biased region" description="Polar residues" evidence="1">
    <location>
        <begin position="80"/>
        <end position="89"/>
    </location>
</feature>
<feature type="compositionally biased region" description="Basic residues" evidence="1">
    <location>
        <begin position="122"/>
        <end position="134"/>
    </location>
</feature>
<evidence type="ECO:0000313" key="3">
    <source>
        <dbReference type="Proteomes" id="UP000663888"/>
    </source>
</evidence>
<gene>
    <name evidence="2" type="ORF">RDB_LOCUS158376</name>
</gene>
<dbReference type="AlphaFoldDB" id="A0A8H3CYP3"/>
<reference evidence="2" key="1">
    <citation type="submission" date="2021-01" db="EMBL/GenBank/DDBJ databases">
        <authorList>
            <person name="Kaushik A."/>
        </authorList>
    </citation>
    <scope>NUCLEOTIDE SEQUENCE</scope>
    <source>
        <strain evidence="2">AG4-R118</strain>
    </source>
</reference>
<name>A0A8H3CYP3_9AGAM</name>
<sequence>MYSAMFSSGASGSYVPSEAGSFATTFHTPPQSPRKAPKMVVEVVIPVRKTAKTRSSLPVDGTTEPTGPGSRRRRVRETSPARSDSSISLGTYWYMSPKKKRRTLKRKRPSTTVEAEQLKPERRFKRRGRQRKVPSHGQEGHIGTTKPGPAPPLAEPIAHDLQPRPGSPSTPASKPRAHLPWSAPGMRINLESARLETIQAQESARGYDIYHHWPTPPASGSTKTRVVNGLNTPSTPSYPEPRMQLYASSKVGSSTGPGTREHDRILGEHDRTLGARVPTSGVPSEALKSFAPHTPLTIDRSRPTFARPLEEELGTVGPEVNKLARLGLQTALRELAERYDFPLENISKLYRSKGNLEETEVVLSELRLMTNAVFGNGSE</sequence>
<protein>
    <submittedName>
        <fullName evidence="2">Uncharacterized protein</fullName>
    </submittedName>
</protein>
<evidence type="ECO:0000313" key="2">
    <source>
        <dbReference type="EMBL" id="CAE6505068.1"/>
    </source>
</evidence>
<dbReference type="EMBL" id="CAJMWX010001773">
    <property type="protein sequence ID" value="CAE6505068.1"/>
    <property type="molecule type" value="Genomic_DNA"/>
</dbReference>
<proteinExistence type="predicted"/>
<accession>A0A8H3CYP3</accession>
<dbReference type="Proteomes" id="UP000663888">
    <property type="component" value="Unassembled WGS sequence"/>
</dbReference>
<evidence type="ECO:0000256" key="1">
    <source>
        <dbReference type="SAM" id="MobiDB-lite"/>
    </source>
</evidence>
<feature type="region of interest" description="Disordered" evidence="1">
    <location>
        <begin position="1"/>
        <end position="182"/>
    </location>
</feature>
<organism evidence="2 3">
    <name type="scientific">Rhizoctonia solani</name>
    <dbReference type="NCBI Taxonomy" id="456999"/>
    <lineage>
        <taxon>Eukaryota</taxon>
        <taxon>Fungi</taxon>
        <taxon>Dikarya</taxon>
        <taxon>Basidiomycota</taxon>
        <taxon>Agaricomycotina</taxon>
        <taxon>Agaricomycetes</taxon>
        <taxon>Cantharellales</taxon>
        <taxon>Ceratobasidiaceae</taxon>
        <taxon>Rhizoctonia</taxon>
    </lineage>
</organism>
<comment type="caution">
    <text evidence="2">The sequence shown here is derived from an EMBL/GenBank/DDBJ whole genome shotgun (WGS) entry which is preliminary data.</text>
</comment>